<protein>
    <recommendedName>
        <fullName evidence="2">histidine kinase</fullName>
        <ecNumber evidence="2">2.7.13.3</ecNumber>
    </recommendedName>
</protein>
<organism evidence="13 14">
    <name type="scientific">Promicromonospora sukumoe</name>
    <dbReference type="NCBI Taxonomy" id="88382"/>
    <lineage>
        <taxon>Bacteria</taxon>
        <taxon>Bacillati</taxon>
        <taxon>Actinomycetota</taxon>
        <taxon>Actinomycetes</taxon>
        <taxon>Micrococcales</taxon>
        <taxon>Promicromonosporaceae</taxon>
        <taxon>Promicromonospora</taxon>
    </lineage>
</organism>
<dbReference type="GO" id="GO:0046983">
    <property type="term" value="F:protein dimerization activity"/>
    <property type="evidence" value="ECO:0007669"/>
    <property type="project" value="InterPro"/>
</dbReference>
<dbReference type="GO" id="GO:0005524">
    <property type="term" value="F:ATP binding"/>
    <property type="evidence" value="ECO:0007669"/>
    <property type="project" value="UniProtKB-KW"/>
</dbReference>
<dbReference type="Proteomes" id="UP000540568">
    <property type="component" value="Unassembled WGS sequence"/>
</dbReference>
<evidence type="ECO:0000313" key="13">
    <source>
        <dbReference type="EMBL" id="MBA8810946.1"/>
    </source>
</evidence>
<gene>
    <name evidence="13" type="ORF">FHX71_004953</name>
</gene>
<keyword evidence="6 13" id="KW-0418">Kinase</keyword>
<evidence type="ECO:0000256" key="8">
    <source>
        <dbReference type="ARBA" id="ARBA00023012"/>
    </source>
</evidence>
<feature type="domain" description="Signal transduction histidine kinase subgroup 3 dimerisation and phosphoacceptor" evidence="12">
    <location>
        <begin position="232"/>
        <end position="297"/>
    </location>
</feature>
<dbReference type="GO" id="GO:0016020">
    <property type="term" value="C:membrane"/>
    <property type="evidence" value="ECO:0007669"/>
    <property type="project" value="InterPro"/>
</dbReference>
<dbReference type="PANTHER" id="PTHR24421">
    <property type="entry name" value="NITRATE/NITRITE SENSOR PROTEIN NARX-RELATED"/>
    <property type="match status" value="1"/>
</dbReference>
<keyword evidence="10" id="KW-0472">Membrane</keyword>
<evidence type="ECO:0000256" key="1">
    <source>
        <dbReference type="ARBA" id="ARBA00000085"/>
    </source>
</evidence>
<keyword evidence="10" id="KW-0812">Transmembrane</keyword>
<dbReference type="GO" id="GO:0000155">
    <property type="term" value="F:phosphorelay sensor kinase activity"/>
    <property type="evidence" value="ECO:0007669"/>
    <property type="project" value="InterPro"/>
</dbReference>
<feature type="domain" description="Histidine kinase/HSP90-like ATPase" evidence="11">
    <location>
        <begin position="391"/>
        <end position="478"/>
    </location>
</feature>
<evidence type="ECO:0000256" key="2">
    <source>
        <dbReference type="ARBA" id="ARBA00012438"/>
    </source>
</evidence>
<proteinExistence type="predicted"/>
<feature type="compositionally biased region" description="Low complexity" evidence="9">
    <location>
        <begin position="307"/>
        <end position="322"/>
    </location>
</feature>
<feature type="transmembrane region" description="Helical" evidence="10">
    <location>
        <begin position="56"/>
        <end position="73"/>
    </location>
</feature>
<accession>A0A7W3JDR2</accession>
<evidence type="ECO:0000256" key="5">
    <source>
        <dbReference type="ARBA" id="ARBA00022741"/>
    </source>
</evidence>
<dbReference type="CDD" id="cd16917">
    <property type="entry name" value="HATPase_UhpB-NarQ-NarX-like"/>
    <property type="match status" value="1"/>
</dbReference>
<dbReference type="Pfam" id="PF02518">
    <property type="entry name" value="HATPase_c"/>
    <property type="match status" value="1"/>
</dbReference>
<feature type="compositionally biased region" description="Low complexity" evidence="9">
    <location>
        <begin position="329"/>
        <end position="340"/>
    </location>
</feature>
<keyword evidence="7" id="KW-0067">ATP-binding</keyword>
<keyword evidence="8" id="KW-0902">Two-component regulatory system</keyword>
<reference evidence="13 14" key="1">
    <citation type="submission" date="2020-07" db="EMBL/GenBank/DDBJ databases">
        <title>Sequencing the genomes of 1000 actinobacteria strains.</title>
        <authorList>
            <person name="Klenk H.-P."/>
        </authorList>
    </citation>
    <scope>NUCLEOTIDE SEQUENCE [LARGE SCALE GENOMIC DNA]</scope>
    <source>
        <strain evidence="13 14">DSM 44121</strain>
    </source>
</reference>
<feature type="region of interest" description="Disordered" evidence="9">
    <location>
        <begin position="298"/>
        <end position="352"/>
    </location>
</feature>
<dbReference type="InterPro" id="IPR003594">
    <property type="entry name" value="HATPase_dom"/>
</dbReference>
<dbReference type="Pfam" id="PF07730">
    <property type="entry name" value="HisKA_3"/>
    <property type="match status" value="1"/>
</dbReference>
<dbReference type="InterPro" id="IPR011712">
    <property type="entry name" value="Sig_transdc_His_kin_sub3_dim/P"/>
</dbReference>
<dbReference type="Gene3D" id="1.20.5.1930">
    <property type="match status" value="1"/>
</dbReference>
<evidence type="ECO:0000256" key="7">
    <source>
        <dbReference type="ARBA" id="ARBA00022840"/>
    </source>
</evidence>
<dbReference type="EMBL" id="JACGWV010000003">
    <property type="protein sequence ID" value="MBA8810946.1"/>
    <property type="molecule type" value="Genomic_DNA"/>
</dbReference>
<dbReference type="EC" id="2.7.13.3" evidence="2"/>
<feature type="transmembrane region" description="Helical" evidence="10">
    <location>
        <begin position="179"/>
        <end position="200"/>
    </location>
</feature>
<keyword evidence="10" id="KW-1133">Transmembrane helix</keyword>
<dbReference type="AlphaFoldDB" id="A0A7W3JDR2"/>
<evidence type="ECO:0000256" key="4">
    <source>
        <dbReference type="ARBA" id="ARBA00022679"/>
    </source>
</evidence>
<keyword evidence="4" id="KW-0808">Transferase</keyword>
<evidence type="ECO:0000256" key="10">
    <source>
        <dbReference type="SAM" id="Phobius"/>
    </source>
</evidence>
<dbReference type="SUPFAM" id="SSF55874">
    <property type="entry name" value="ATPase domain of HSP90 chaperone/DNA topoisomerase II/histidine kinase"/>
    <property type="match status" value="1"/>
</dbReference>
<evidence type="ECO:0000256" key="3">
    <source>
        <dbReference type="ARBA" id="ARBA00022553"/>
    </source>
</evidence>
<feature type="transmembrane region" description="Helical" evidence="10">
    <location>
        <begin position="123"/>
        <end position="144"/>
    </location>
</feature>
<dbReference type="PANTHER" id="PTHR24421:SF10">
    <property type="entry name" value="NITRATE_NITRITE SENSOR PROTEIN NARQ"/>
    <property type="match status" value="1"/>
</dbReference>
<keyword evidence="5" id="KW-0547">Nucleotide-binding</keyword>
<dbReference type="InterPro" id="IPR050482">
    <property type="entry name" value="Sensor_HK_TwoCompSys"/>
</dbReference>
<evidence type="ECO:0000259" key="11">
    <source>
        <dbReference type="Pfam" id="PF02518"/>
    </source>
</evidence>
<feature type="transmembrane region" description="Helical" evidence="10">
    <location>
        <begin position="27"/>
        <end position="44"/>
    </location>
</feature>
<name>A0A7W3JDR2_9MICO</name>
<keyword evidence="3" id="KW-0597">Phosphoprotein</keyword>
<evidence type="ECO:0000313" key="14">
    <source>
        <dbReference type="Proteomes" id="UP000540568"/>
    </source>
</evidence>
<evidence type="ECO:0000256" key="6">
    <source>
        <dbReference type="ARBA" id="ARBA00022777"/>
    </source>
</evidence>
<comment type="catalytic activity">
    <reaction evidence="1">
        <text>ATP + protein L-histidine = ADP + protein N-phospho-L-histidine.</text>
        <dbReference type="EC" id="2.7.13.3"/>
    </reaction>
</comment>
<dbReference type="InterPro" id="IPR036890">
    <property type="entry name" value="HATPase_C_sf"/>
</dbReference>
<feature type="compositionally biased region" description="Pro residues" evidence="9">
    <location>
        <begin position="485"/>
        <end position="497"/>
    </location>
</feature>
<evidence type="ECO:0000256" key="9">
    <source>
        <dbReference type="SAM" id="MobiDB-lite"/>
    </source>
</evidence>
<comment type="caution">
    <text evidence="13">The sequence shown here is derived from an EMBL/GenBank/DDBJ whole genome shotgun (WGS) entry which is preliminary data.</text>
</comment>
<feature type="region of interest" description="Disordered" evidence="9">
    <location>
        <begin position="457"/>
        <end position="515"/>
    </location>
</feature>
<dbReference type="RefSeq" id="WP_246403542.1">
    <property type="nucleotide sequence ID" value="NZ_BAAATF010000009.1"/>
</dbReference>
<evidence type="ECO:0000259" key="12">
    <source>
        <dbReference type="Pfam" id="PF07730"/>
    </source>
</evidence>
<dbReference type="Gene3D" id="3.30.565.10">
    <property type="entry name" value="Histidine kinase-like ATPase, C-terminal domain"/>
    <property type="match status" value="1"/>
</dbReference>
<sequence length="515" mass="52944">MLGTIRPNATAADPSAPGPFDRLRPRVFVAVAVTVVSLLGSLGAARGQSWATDVDLAGALLLLVSPAALLLLLPRRPVLATVLSVAAALTFLLAGYPWGPAFLGPVAVLVGVMLSGEVRRARLIAWSGAALLSGGVGVAATLLAPRLQRFLSENPVKPDRTWGPPGYHGPGWDSADGSWFITTGALVAGAAWLAVVLLIASGARDRIARRAAARAAALETAAERERTAVASERLRIARELHDVLAHSLSAINVQAGVGLHLIDRNPGQAREALTNIRDTSKDALAEVRTVLGIVREGTAPSTSGAQPVGADGAGTPAAGSPAVGPPAGSPQAAGPQPTAAEPQWDDAAPLTPTWDLTGLRRLADQARAEGLDVTVELTGVDDLPDHVAGVVHRVVQESLTNVRRHAPSARRVTLRVTGGDVVEVLVSDDGAPAGRSDEPVVAGYGLLGMRERVEGAGGTLTAGRRTDGPGWEVRARLPGARRTGAPPPTGTEPPAGPTRPDQTEPPRTPETGEPA</sequence>
<keyword evidence="14" id="KW-1185">Reference proteome</keyword>